<sequence length="171" mass="19578">MHDLMDDNVSPALVRKIMVSLRAVLAEAVEREWVEHNVATDVKMRRRRRSEADERVIPTKDEIRLIIDSAPDSHRVMFVTAIFTGMRISELRGLTWDHVDLERGIIRVRQRADENCKLGMPKSKAGRRDIPMAPAVKRELTAWRHKAPASELALIFPNGAGKIQNYANIYN</sequence>
<dbReference type="Proteomes" id="UP000022447">
    <property type="component" value="Unassembled WGS sequence"/>
</dbReference>
<dbReference type="PANTHER" id="PTHR30349:SF64">
    <property type="entry name" value="PROPHAGE INTEGRASE INTD-RELATED"/>
    <property type="match status" value="1"/>
</dbReference>
<dbReference type="InterPro" id="IPR011010">
    <property type="entry name" value="DNA_brk_join_enz"/>
</dbReference>
<evidence type="ECO:0000256" key="3">
    <source>
        <dbReference type="ARBA" id="ARBA00023125"/>
    </source>
</evidence>
<dbReference type="PATRIC" id="fig|1449350.3.peg.4302"/>
<protein>
    <recommendedName>
        <fullName evidence="5">Tyr recombinase domain-containing protein</fullName>
    </recommendedName>
</protein>
<keyword evidence="2" id="KW-0229">DNA integration</keyword>
<gene>
    <name evidence="6" type="ORF">OCH239_03850</name>
</gene>
<evidence type="ECO:0000256" key="1">
    <source>
        <dbReference type="ARBA" id="ARBA00008857"/>
    </source>
</evidence>
<evidence type="ECO:0000256" key="4">
    <source>
        <dbReference type="ARBA" id="ARBA00023172"/>
    </source>
</evidence>
<accession>X7E120</accession>
<name>X7E120_9RHOB</name>
<dbReference type="OrthoDB" id="9785687at2"/>
<dbReference type="PANTHER" id="PTHR30349">
    <property type="entry name" value="PHAGE INTEGRASE-RELATED"/>
    <property type="match status" value="1"/>
</dbReference>
<dbReference type="Gene3D" id="1.10.150.130">
    <property type="match status" value="1"/>
</dbReference>
<dbReference type="RefSeq" id="WP_084782786.1">
    <property type="nucleotide sequence ID" value="NZ_JALZ01000111.1"/>
</dbReference>
<dbReference type="AlphaFoldDB" id="X7E120"/>
<dbReference type="InterPro" id="IPR002104">
    <property type="entry name" value="Integrase_catalytic"/>
</dbReference>
<dbReference type="Pfam" id="PF00589">
    <property type="entry name" value="Phage_integrase"/>
    <property type="match status" value="1"/>
</dbReference>
<dbReference type="STRING" id="1449350.OCH239_03850"/>
<dbReference type="GO" id="GO:0003677">
    <property type="term" value="F:DNA binding"/>
    <property type="evidence" value="ECO:0007669"/>
    <property type="project" value="UniProtKB-KW"/>
</dbReference>
<keyword evidence="4" id="KW-0233">DNA recombination</keyword>
<keyword evidence="7" id="KW-1185">Reference proteome</keyword>
<dbReference type="PROSITE" id="PS51898">
    <property type="entry name" value="TYR_RECOMBINASE"/>
    <property type="match status" value="1"/>
</dbReference>
<reference evidence="6 7" key="1">
    <citation type="submission" date="2014-01" db="EMBL/GenBank/DDBJ databases">
        <title>Roseivivax halodurans JCM 10272 Genome Sequencing.</title>
        <authorList>
            <person name="Lai Q."/>
            <person name="Li G."/>
            <person name="Shao Z."/>
        </authorList>
    </citation>
    <scope>NUCLEOTIDE SEQUENCE [LARGE SCALE GENOMIC DNA]</scope>
    <source>
        <strain evidence="6 7">JCM 10272</strain>
    </source>
</reference>
<proteinExistence type="inferred from homology"/>
<keyword evidence="3" id="KW-0238">DNA-binding</keyword>
<evidence type="ECO:0000259" key="5">
    <source>
        <dbReference type="PROSITE" id="PS51898"/>
    </source>
</evidence>
<dbReference type="EMBL" id="JALZ01000111">
    <property type="protein sequence ID" value="ETX09774.1"/>
    <property type="molecule type" value="Genomic_DNA"/>
</dbReference>
<dbReference type="GO" id="GO:0015074">
    <property type="term" value="P:DNA integration"/>
    <property type="evidence" value="ECO:0007669"/>
    <property type="project" value="UniProtKB-KW"/>
</dbReference>
<dbReference type="InterPro" id="IPR010998">
    <property type="entry name" value="Integrase_recombinase_N"/>
</dbReference>
<dbReference type="InterPro" id="IPR013762">
    <property type="entry name" value="Integrase-like_cat_sf"/>
</dbReference>
<dbReference type="eggNOG" id="COG0582">
    <property type="taxonomic scope" value="Bacteria"/>
</dbReference>
<evidence type="ECO:0000313" key="6">
    <source>
        <dbReference type="EMBL" id="ETX09774.1"/>
    </source>
</evidence>
<comment type="caution">
    <text evidence="6">The sequence shown here is derived from an EMBL/GenBank/DDBJ whole genome shotgun (WGS) entry which is preliminary data.</text>
</comment>
<dbReference type="Gene3D" id="1.10.443.10">
    <property type="entry name" value="Intergrase catalytic core"/>
    <property type="match status" value="1"/>
</dbReference>
<comment type="similarity">
    <text evidence="1">Belongs to the 'phage' integrase family.</text>
</comment>
<organism evidence="6 7">
    <name type="scientific">Roseivivax halodurans JCM 10272</name>
    <dbReference type="NCBI Taxonomy" id="1449350"/>
    <lineage>
        <taxon>Bacteria</taxon>
        <taxon>Pseudomonadati</taxon>
        <taxon>Pseudomonadota</taxon>
        <taxon>Alphaproteobacteria</taxon>
        <taxon>Rhodobacterales</taxon>
        <taxon>Roseobacteraceae</taxon>
        <taxon>Roseivivax</taxon>
    </lineage>
</organism>
<evidence type="ECO:0000256" key="2">
    <source>
        <dbReference type="ARBA" id="ARBA00022908"/>
    </source>
</evidence>
<dbReference type="InterPro" id="IPR050090">
    <property type="entry name" value="Tyrosine_recombinase_XerCD"/>
</dbReference>
<dbReference type="GO" id="GO:0006310">
    <property type="term" value="P:DNA recombination"/>
    <property type="evidence" value="ECO:0007669"/>
    <property type="project" value="UniProtKB-KW"/>
</dbReference>
<evidence type="ECO:0000313" key="7">
    <source>
        <dbReference type="Proteomes" id="UP000022447"/>
    </source>
</evidence>
<feature type="domain" description="Tyr recombinase" evidence="5">
    <location>
        <begin position="53"/>
        <end position="171"/>
    </location>
</feature>
<dbReference type="SUPFAM" id="SSF56349">
    <property type="entry name" value="DNA breaking-rejoining enzymes"/>
    <property type="match status" value="1"/>
</dbReference>